<dbReference type="Pfam" id="PF04082">
    <property type="entry name" value="Fungal_trans"/>
    <property type="match status" value="1"/>
</dbReference>
<dbReference type="InParanoid" id="F0X789"/>
<dbReference type="InterPro" id="IPR007219">
    <property type="entry name" value="XnlR_reg_dom"/>
</dbReference>
<dbReference type="PROSITE" id="PS00463">
    <property type="entry name" value="ZN2_CY6_FUNGAL_1"/>
    <property type="match status" value="1"/>
</dbReference>
<dbReference type="Pfam" id="PF00172">
    <property type="entry name" value="Zn_clus"/>
    <property type="match status" value="1"/>
</dbReference>
<evidence type="ECO:0000256" key="1">
    <source>
        <dbReference type="ARBA" id="ARBA00022723"/>
    </source>
</evidence>
<name>F0X789_GROCL</name>
<dbReference type="OrthoDB" id="5121955at2759"/>
<proteinExistence type="predicted"/>
<organism evidence="6">
    <name type="scientific">Grosmannia clavigera (strain kw1407 / UAMH 11150)</name>
    <name type="common">Blue stain fungus</name>
    <name type="synonym">Graphiocladiella clavigera</name>
    <dbReference type="NCBI Taxonomy" id="655863"/>
    <lineage>
        <taxon>Eukaryota</taxon>
        <taxon>Fungi</taxon>
        <taxon>Dikarya</taxon>
        <taxon>Ascomycota</taxon>
        <taxon>Pezizomycotina</taxon>
        <taxon>Sordariomycetes</taxon>
        <taxon>Sordariomycetidae</taxon>
        <taxon>Ophiostomatales</taxon>
        <taxon>Ophiostomataceae</taxon>
        <taxon>Leptographium</taxon>
    </lineage>
</organism>
<evidence type="ECO:0000313" key="5">
    <source>
        <dbReference type="EMBL" id="EFX06482.1"/>
    </source>
</evidence>
<keyword evidence="1" id="KW-0479">Metal-binding</keyword>
<protein>
    <submittedName>
        <fullName evidence="5">C6 zinc finger domain containing protein</fullName>
    </submittedName>
</protein>
<dbReference type="GO" id="GO:0006351">
    <property type="term" value="P:DNA-templated transcription"/>
    <property type="evidence" value="ECO:0007669"/>
    <property type="project" value="InterPro"/>
</dbReference>
<dbReference type="RefSeq" id="XP_014175964.1">
    <property type="nucleotide sequence ID" value="XM_014320489.1"/>
</dbReference>
<feature type="domain" description="Zn(2)-C6 fungal-type" evidence="4">
    <location>
        <begin position="21"/>
        <end position="53"/>
    </location>
</feature>
<dbReference type="CDD" id="cd12148">
    <property type="entry name" value="fungal_TF_MHR"/>
    <property type="match status" value="1"/>
</dbReference>
<evidence type="ECO:0000259" key="4">
    <source>
        <dbReference type="PROSITE" id="PS50048"/>
    </source>
</evidence>
<dbReference type="PANTHER" id="PTHR47425">
    <property type="entry name" value="FARB-RELATED"/>
    <property type="match status" value="1"/>
</dbReference>
<dbReference type="Gene3D" id="4.10.240.10">
    <property type="entry name" value="Zn(2)-C6 fungal-type DNA-binding domain"/>
    <property type="match status" value="1"/>
</dbReference>
<accession>F0X789</accession>
<dbReference type="GO" id="GO:0000981">
    <property type="term" value="F:DNA-binding transcription factor activity, RNA polymerase II-specific"/>
    <property type="evidence" value="ECO:0007669"/>
    <property type="project" value="InterPro"/>
</dbReference>
<dbReference type="eggNOG" id="ENOG502SI3E">
    <property type="taxonomic scope" value="Eukaryota"/>
</dbReference>
<reference evidence="5 6" key="1">
    <citation type="journal article" date="2011" name="Proc. Natl. Acad. Sci. U.S.A.">
        <title>Genome and transcriptome analyses of the mountain pine beetle-fungal symbiont Grosmannia clavigera, a lodgepole pine pathogen.</title>
        <authorList>
            <person name="DiGuistini S."/>
            <person name="Wang Y."/>
            <person name="Liao N.Y."/>
            <person name="Taylor G."/>
            <person name="Tanguay P."/>
            <person name="Feau N."/>
            <person name="Henrissat B."/>
            <person name="Chan S.K."/>
            <person name="Hesse-Orce U."/>
            <person name="Alamouti S.M."/>
            <person name="Tsui C.K.M."/>
            <person name="Docking R.T."/>
            <person name="Levasseur A."/>
            <person name="Haridas S."/>
            <person name="Robertson G."/>
            <person name="Birol I."/>
            <person name="Holt R.A."/>
            <person name="Marra M.A."/>
            <person name="Hamelin R.C."/>
            <person name="Hirst M."/>
            <person name="Jones S.J.M."/>
            <person name="Bohlmann J."/>
            <person name="Breuil C."/>
        </authorList>
    </citation>
    <scope>NUCLEOTIDE SEQUENCE [LARGE SCALE GENOMIC DNA]</scope>
    <source>
        <strain evidence="6">kw1407 / UAMH 11150</strain>
    </source>
</reference>
<dbReference type="GeneID" id="25980277"/>
<sequence length="764" mass="85710">MQGNPPAKRPGRARGQRAKRACLACRVRKIRCDVTVHGIPCLNCKLDSEDCIVKPRAGKRQSAKAVAEYRKQQQQQQQLLLQLDLESGPSPGSFSSCSTSSPQPDLSSASITGLSADRPYESFIDMDDTLFAETDDGQHEERPGHGVDMLDECNMAVEGALGPTAVSPRDRMDYGSSTHSLGVAQPPLFLPAAKTSEPLHSFVPCICYRFVEADTAWRLGPADIAFLEQRSCFRLPEKAALAAFVAAYFRYVHPFLPVLNEAAFCTAYADQSADSTAGQRTPLFVFQAMLFISCPVRGPLVGPMGIDFGKLTASTALFDVDVFKDDVRSAQAALMLTYQAPTPNDKTSSFWLAVAVHYAQRAQAHRYLASTSAARQAVLKRLWWCCILRDKIMALGLRRPLHIQSSDFDFDHNSLNEGDFCDEILHSDVYDRPTKQVMVQLIIALCELMGPLHSILTMIDPMKGMGADSNQPTLQELKCCLARLDLWYQKAVARFQIPMHICGVNESLILFTKMIYIYYYTAKVLLCHHTIVLCVTDKDDQDAARELRLHAQSEINTARRKTTVDLMELLQRGLAQYLPNTFVAFSAFPFVWYILETKVTSSPLGNDQASQPIQTYKAIMRGFREQHESADDVLLCIQSIVKHIQEVWPPQRTHERPREYASYLLQNSYQDAVLEEISDKPQRPHDVWTDLLVGSPRRYCQILLTVDYFLSYGCFPSESDFPKVLQGLDMEKPKEDLEGGGDVDTPANFDFYQCLEQALEAVLF</sequence>
<evidence type="ECO:0000313" key="6">
    <source>
        <dbReference type="Proteomes" id="UP000007796"/>
    </source>
</evidence>
<keyword evidence="6" id="KW-1185">Reference proteome</keyword>
<dbReference type="Proteomes" id="UP000007796">
    <property type="component" value="Unassembled WGS sequence"/>
</dbReference>
<dbReference type="PANTHER" id="PTHR47425:SF2">
    <property type="entry name" value="FARB-RELATED"/>
    <property type="match status" value="1"/>
</dbReference>
<dbReference type="SMART" id="SM00066">
    <property type="entry name" value="GAL4"/>
    <property type="match status" value="1"/>
</dbReference>
<dbReference type="InterPro" id="IPR052761">
    <property type="entry name" value="Fungal_Detox/Toxin_TFs"/>
</dbReference>
<dbReference type="STRING" id="655863.F0X789"/>
<dbReference type="EMBL" id="GL629729">
    <property type="protein sequence ID" value="EFX06482.1"/>
    <property type="molecule type" value="Genomic_DNA"/>
</dbReference>
<dbReference type="GO" id="GO:0008270">
    <property type="term" value="F:zinc ion binding"/>
    <property type="evidence" value="ECO:0007669"/>
    <property type="project" value="InterPro"/>
</dbReference>
<dbReference type="AlphaFoldDB" id="F0X789"/>
<gene>
    <name evidence="5" type="ORF">CMQ_6803</name>
</gene>
<dbReference type="InterPro" id="IPR036864">
    <property type="entry name" value="Zn2-C6_fun-type_DNA-bd_sf"/>
</dbReference>
<evidence type="ECO:0000256" key="3">
    <source>
        <dbReference type="SAM" id="MobiDB-lite"/>
    </source>
</evidence>
<dbReference type="GO" id="GO:0003677">
    <property type="term" value="F:DNA binding"/>
    <property type="evidence" value="ECO:0007669"/>
    <property type="project" value="InterPro"/>
</dbReference>
<dbReference type="SMART" id="SM00906">
    <property type="entry name" value="Fungal_trans"/>
    <property type="match status" value="1"/>
</dbReference>
<dbReference type="InterPro" id="IPR001138">
    <property type="entry name" value="Zn2Cys6_DnaBD"/>
</dbReference>
<evidence type="ECO:0000256" key="2">
    <source>
        <dbReference type="ARBA" id="ARBA00023242"/>
    </source>
</evidence>
<dbReference type="SUPFAM" id="SSF57701">
    <property type="entry name" value="Zn2/Cys6 DNA-binding domain"/>
    <property type="match status" value="1"/>
</dbReference>
<dbReference type="HOGENOM" id="CLU_006329_9_4_1"/>
<dbReference type="PROSITE" id="PS50048">
    <property type="entry name" value="ZN2_CY6_FUNGAL_2"/>
    <property type="match status" value="1"/>
</dbReference>
<dbReference type="CDD" id="cd00067">
    <property type="entry name" value="GAL4"/>
    <property type="match status" value="1"/>
</dbReference>
<feature type="compositionally biased region" description="Low complexity" evidence="3">
    <location>
        <begin position="88"/>
        <end position="110"/>
    </location>
</feature>
<feature type="region of interest" description="Disordered" evidence="3">
    <location>
        <begin position="88"/>
        <end position="112"/>
    </location>
</feature>
<keyword evidence="2" id="KW-0539">Nucleus</keyword>